<sequence length="312" mass="35479">MSEAVRNPKGVDDYIDGVEKTPYVIMGHIHNDRRFLLLPDAAVSIASTSDSELATLTETLLRHDVHNAAKYVTLNVQARAPSGTREDRAPQMLLNVDSRAYQIPTISKLKLLYNNYVADASVTEHVTAGERAEENHFLDAVIDTQVMTKTHRFLADKGYVRREPKAFKDMMRELWFGLYSRGGGKLGSSAMEHVFLGEIKRGEISGLHNWVFFNNEEVMNHADYLGYVRVIDLNGKGYVMKLPIKWSHTYKPVGTMFVGTSPELEMALYTICFFTRPEQRCPISLSNHRVFIKTFPFRYRGKSYIGSAYPDI</sequence>
<dbReference type="PANTHER" id="PTHR12439">
    <property type="entry name" value="PLACENTAL PROTEIN 11-RELATED"/>
    <property type="match status" value="1"/>
</dbReference>
<comment type="cofactor">
    <cofactor evidence="1 11">
        <name>Mn(2+)</name>
        <dbReference type="ChEBI" id="CHEBI:29035"/>
    </cofactor>
</comment>
<dbReference type="GO" id="GO:0016787">
    <property type="term" value="F:hydrolase activity"/>
    <property type="evidence" value="ECO:0007669"/>
    <property type="project" value="UniProtKB-KW"/>
</dbReference>
<evidence type="ECO:0000256" key="11">
    <source>
        <dbReference type="RuleBase" id="RU367085"/>
    </source>
</evidence>
<dbReference type="GO" id="GO:0016829">
    <property type="term" value="F:lyase activity"/>
    <property type="evidence" value="ECO:0007669"/>
    <property type="project" value="UniProtKB-KW"/>
</dbReference>
<comment type="similarity">
    <text evidence="2 11">Belongs to the ENDOU family.</text>
</comment>
<keyword evidence="14" id="KW-1185">Reference proteome</keyword>
<dbReference type="GO" id="GO:0003723">
    <property type="term" value="F:RNA binding"/>
    <property type="evidence" value="ECO:0007669"/>
    <property type="project" value="UniProtKB-UniRule"/>
</dbReference>
<dbReference type="SUPFAM" id="SSF142877">
    <property type="entry name" value="EndoU-like"/>
    <property type="match status" value="1"/>
</dbReference>
<evidence type="ECO:0000256" key="6">
    <source>
        <dbReference type="ARBA" id="ARBA00022759"/>
    </source>
</evidence>
<dbReference type="Proteomes" id="UP000792457">
    <property type="component" value="Unassembled WGS sequence"/>
</dbReference>
<keyword evidence="7 11" id="KW-0378">Hydrolase</keyword>
<evidence type="ECO:0000256" key="10">
    <source>
        <dbReference type="ARBA" id="ARBA00023239"/>
    </source>
</evidence>
<dbReference type="PANTHER" id="PTHR12439:SF42">
    <property type="entry name" value="ENDORIBONUCLEASE-RELATED"/>
    <property type="match status" value="1"/>
</dbReference>
<dbReference type="EMBL" id="KZ308520">
    <property type="protein sequence ID" value="KAG8230976.1"/>
    <property type="molecule type" value="Genomic_DNA"/>
</dbReference>
<protein>
    <recommendedName>
        <fullName evidence="12">EndoU domain-containing protein</fullName>
    </recommendedName>
</protein>
<evidence type="ECO:0000256" key="4">
    <source>
        <dbReference type="ARBA" id="ARBA00022722"/>
    </source>
</evidence>
<comment type="caution">
    <text evidence="13">The sequence shown here is derived from an EMBL/GenBank/DDBJ whole genome shotgun (WGS) entry which is preliminary data.</text>
</comment>
<organism evidence="13 14">
    <name type="scientific">Ladona fulva</name>
    <name type="common">Scarce chaser dragonfly</name>
    <name type="synonym">Libellula fulva</name>
    <dbReference type="NCBI Taxonomy" id="123851"/>
    <lineage>
        <taxon>Eukaryota</taxon>
        <taxon>Metazoa</taxon>
        <taxon>Ecdysozoa</taxon>
        <taxon>Arthropoda</taxon>
        <taxon>Hexapoda</taxon>
        <taxon>Insecta</taxon>
        <taxon>Pterygota</taxon>
        <taxon>Palaeoptera</taxon>
        <taxon>Odonata</taxon>
        <taxon>Epiprocta</taxon>
        <taxon>Anisoptera</taxon>
        <taxon>Libelluloidea</taxon>
        <taxon>Libellulidae</taxon>
        <taxon>Ladona</taxon>
    </lineage>
</organism>
<keyword evidence="4 11" id="KW-0540">Nuclease</keyword>
<gene>
    <name evidence="13" type="ORF">J437_LFUL003934</name>
</gene>
<reference evidence="13" key="1">
    <citation type="submission" date="2013-04" db="EMBL/GenBank/DDBJ databases">
        <authorList>
            <person name="Qu J."/>
            <person name="Murali S.C."/>
            <person name="Bandaranaike D."/>
            <person name="Bellair M."/>
            <person name="Blankenburg K."/>
            <person name="Chao H."/>
            <person name="Dinh H."/>
            <person name="Doddapaneni H."/>
            <person name="Downs B."/>
            <person name="Dugan-Rocha S."/>
            <person name="Elkadiri S."/>
            <person name="Gnanaolivu R.D."/>
            <person name="Hernandez B."/>
            <person name="Javaid M."/>
            <person name="Jayaseelan J.C."/>
            <person name="Lee S."/>
            <person name="Li M."/>
            <person name="Ming W."/>
            <person name="Munidasa M."/>
            <person name="Muniz J."/>
            <person name="Nguyen L."/>
            <person name="Ongeri F."/>
            <person name="Osuji N."/>
            <person name="Pu L.-L."/>
            <person name="Puazo M."/>
            <person name="Qu C."/>
            <person name="Quiroz J."/>
            <person name="Raj R."/>
            <person name="Weissenberger G."/>
            <person name="Xin Y."/>
            <person name="Zou X."/>
            <person name="Han Y."/>
            <person name="Richards S."/>
            <person name="Worley K."/>
            <person name="Muzny D."/>
            <person name="Gibbs R."/>
        </authorList>
    </citation>
    <scope>NUCLEOTIDE SEQUENCE</scope>
    <source>
        <strain evidence="13">Sampled in the wild</strain>
    </source>
</reference>
<proteinExistence type="inferred from homology"/>
<dbReference type="InterPro" id="IPR018998">
    <property type="entry name" value="EndoU_C"/>
</dbReference>
<keyword evidence="10" id="KW-0456">Lyase</keyword>
<dbReference type="Pfam" id="PF09412">
    <property type="entry name" value="XendoU"/>
    <property type="match status" value="1"/>
</dbReference>
<reference evidence="13" key="2">
    <citation type="submission" date="2017-10" db="EMBL/GenBank/DDBJ databases">
        <title>Ladona fulva Genome sequencing and assembly.</title>
        <authorList>
            <person name="Murali S."/>
            <person name="Richards S."/>
            <person name="Bandaranaike D."/>
            <person name="Bellair M."/>
            <person name="Blankenburg K."/>
            <person name="Chao H."/>
            <person name="Dinh H."/>
            <person name="Doddapaneni H."/>
            <person name="Dugan-Rocha S."/>
            <person name="Elkadiri S."/>
            <person name="Gnanaolivu R."/>
            <person name="Hernandez B."/>
            <person name="Skinner E."/>
            <person name="Javaid M."/>
            <person name="Lee S."/>
            <person name="Li M."/>
            <person name="Ming W."/>
            <person name="Munidasa M."/>
            <person name="Muniz J."/>
            <person name="Nguyen L."/>
            <person name="Hughes D."/>
            <person name="Osuji N."/>
            <person name="Pu L.-L."/>
            <person name="Puazo M."/>
            <person name="Qu C."/>
            <person name="Quiroz J."/>
            <person name="Raj R."/>
            <person name="Weissenberger G."/>
            <person name="Xin Y."/>
            <person name="Zou X."/>
            <person name="Han Y."/>
            <person name="Worley K."/>
            <person name="Muzny D."/>
            <person name="Gibbs R."/>
        </authorList>
    </citation>
    <scope>NUCLEOTIDE SEQUENCE</scope>
    <source>
        <strain evidence="13">Sampled in the wild</strain>
    </source>
</reference>
<comment type="subunit">
    <text evidence="3 11">Monomer.</text>
</comment>
<evidence type="ECO:0000256" key="5">
    <source>
        <dbReference type="ARBA" id="ARBA00022723"/>
    </source>
</evidence>
<evidence type="ECO:0000313" key="13">
    <source>
        <dbReference type="EMBL" id="KAG8230976.1"/>
    </source>
</evidence>
<feature type="domain" description="EndoU" evidence="12">
    <location>
        <begin position="49"/>
        <end position="312"/>
    </location>
</feature>
<dbReference type="AlphaFoldDB" id="A0A8K0P2C1"/>
<evidence type="ECO:0000256" key="2">
    <source>
        <dbReference type="ARBA" id="ARBA00010168"/>
    </source>
</evidence>
<keyword evidence="9 11" id="KW-0464">Manganese</keyword>
<dbReference type="InterPro" id="IPR039787">
    <property type="entry name" value="ENDOU"/>
</dbReference>
<keyword evidence="6 11" id="KW-0255">Endonuclease</keyword>
<dbReference type="OrthoDB" id="430326at2759"/>
<dbReference type="GO" id="GO:0004521">
    <property type="term" value="F:RNA endonuclease activity"/>
    <property type="evidence" value="ECO:0007669"/>
    <property type="project" value="UniProtKB-UniRule"/>
</dbReference>
<evidence type="ECO:0000256" key="8">
    <source>
        <dbReference type="ARBA" id="ARBA00022884"/>
    </source>
</evidence>
<dbReference type="InterPro" id="IPR037227">
    <property type="entry name" value="EndoU-like"/>
</dbReference>
<evidence type="ECO:0000256" key="3">
    <source>
        <dbReference type="ARBA" id="ARBA00011245"/>
    </source>
</evidence>
<keyword evidence="8 11" id="KW-0694">RNA-binding</keyword>
<accession>A0A8K0P2C1</accession>
<dbReference type="PROSITE" id="PS51959">
    <property type="entry name" value="ENDOU"/>
    <property type="match status" value="1"/>
</dbReference>
<evidence type="ECO:0000259" key="12">
    <source>
        <dbReference type="PROSITE" id="PS51959"/>
    </source>
</evidence>
<keyword evidence="5 11" id="KW-0479">Metal-binding</keyword>
<dbReference type="GO" id="GO:0046872">
    <property type="term" value="F:metal ion binding"/>
    <property type="evidence" value="ECO:0007669"/>
    <property type="project" value="UniProtKB-UniRule"/>
</dbReference>
<dbReference type="CDD" id="cd21159">
    <property type="entry name" value="XendoU"/>
    <property type="match status" value="1"/>
</dbReference>
<evidence type="ECO:0000313" key="14">
    <source>
        <dbReference type="Proteomes" id="UP000792457"/>
    </source>
</evidence>
<evidence type="ECO:0000256" key="1">
    <source>
        <dbReference type="ARBA" id="ARBA00001936"/>
    </source>
</evidence>
<name>A0A8K0P2C1_LADFU</name>
<evidence type="ECO:0000256" key="7">
    <source>
        <dbReference type="ARBA" id="ARBA00022801"/>
    </source>
</evidence>
<evidence type="ECO:0000256" key="9">
    <source>
        <dbReference type="ARBA" id="ARBA00023211"/>
    </source>
</evidence>